<dbReference type="RefSeq" id="WP_013969732.1">
    <property type="nucleotide sequence ID" value="NC_015732.1"/>
</dbReference>
<dbReference type="CDD" id="cd02440">
    <property type="entry name" value="AdoMet_MTases"/>
    <property type="match status" value="1"/>
</dbReference>
<dbReference type="SUPFAM" id="SSF53335">
    <property type="entry name" value="S-adenosyl-L-methionine-dependent methyltransferases"/>
    <property type="match status" value="1"/>
</dbReference>
<dbReference type="PIRSF" id="PIRSF000410">
    <property type="entry name" value="CheR"/>
    <property type="match status" value="1"/>
</dbReference>
<evidence type="ECO:0000259" key="6">
    <source>
        <dbReference type="PROSITE" id="PS50123"/>
    </source>
</evidence>
<evidence type="ECO:0000256" key="5">
    <source>
        <dbReference type="ARBA" id="ARBA00022691"/>
    </source>
</evidence>
<dbReference type="InterPro" id="IPR000780">
    <property type="entry name" value="CheR_MeTrfase"/>
</dbReference>
<dbReference type="Pfam" id="PF01739">
    <property type="entry name" value="CheR"/>
    <property type="match status" value="1"/>
</dbReference>
<dbReference type="EC" id="2.1.1.80" evidence="2"/>
<dbReference type="InterPro" id="IPR036804">
    <property type="entry name" value="CheR_N_sf"/>
</dbReference>
<accession>F8F3T2</accession>
<gene>
    <name evidence="7" type="ordered locus">Spica_2340</name>
</gene>
<dbReference type="PROSITE" id="PS50123">
    <property type="entry name" value="CHER"/>
    <property type="match status" value="1"/>
</dbReference>
<dbReference type="STRING" id="744872.Spica_2340"/>
<keyword evidence="5" id="KW-0949">S-adenosyl-L-methionine</keyword>
<keyword evidence="3 7" id="KW-0489">Methyltransferase</keyword>
<dbReference type="SMART" id="SM00138">
    <property type="entry name" value="MeTrc"/>
    <property type="match status" value="1"/>
</dbReference>
<dbReference type="Proteomes" id="UP000000503">
    <property type="component" value="Chromosome"/>
</dbReference>
<dbReference type="GO" id="GO:0008983">
    <property type="term" value="F:protein-glutamate O-methyltransferase activity"/>
    <property type="evidence" value="ECO:0007669"/>
    <property type="project" value="UniProtKB-EC"/>
</dbReference>
<name>F8F3T2_GRAC1</name>
<evidence type="ECO:0000256" key="1">
    <source>
        <dbReference type="ARBA" id="ARBA00001541"/>
    </source>
</evidence>
<reference evidence="8" key="1">
    <citation type="journal article" date="2013" name="Stand. Genomic Sci.">
        <title>Genome sequence of the thermophilic fresh-water bacterium Spirochaeta caldaria type strain (H1(T)), reclassification of Spirochaeta caldaria, Spirochaeta stenostrepta, and Spirochaeta zuelzerae in the genus Treponema as Treponema caldaria comb. nov., Treponema stenostrepta comb. nov., and Treponema zuelzerae comb. nov., and emendation of the genus Treponema.</title>
        <authorList>
            <person name="Abt B."/>
            <person name="Goker M."/>
            <person name="Scheuner C."/>
            <person name="Han C."/>
            <person name="Lu M."/>
            <person name="Misra M."/>
            <person name="Lapidus A."/>
            <person name="Nolan M."/>
            <person name="Lucas S."/>
            <person name="Hammon N."/>
            <person name="Deshpande S."/>
            <person name="Cheng J.F."/>
            <person name="Tapia R."/>
            <person name="Goodwin L.A."/>
            <person name="Pitluck S."/>
            <person name="Liolios K."/>
            <person name="Pagani I."/>
            <person name="Ivanova N."/>
            <person name="Mavromatis K."/>
            <person name="Mikhailova N."/>
            <person name="Huntemann M."/>
            <person name="Pati A."/>
            <person name="Chen A."/>
            <person name="Palaniappan K."/>
            <person name="Land M."/>
            <person name="Hauser L."/>
            <person name="Jeffries C.D."/>
            <person name="Rohde M."/>
            <person name="Spring S."/>
            <person name="Gronow S."/>
            <person name="Detter J.C."/>
            <person name="Bristow J."/>
            <person name="Eisen J.A."/>
            <person name="Markowitz V."/>
            <person name="Hugenholtz P."/>
            <person name="Kyrpides N.C."/>
            <person name="Woyke T."/>
            <person name="Klenk H.P."/>
        </authorList>
    </citation>
    <scope>NUCLEOTIDE SEQUENCE</scope>
    <source>
        <strain evidence="8">ATCC 51460 / DSM 7334 / H1</strain>
    </source>
</reference>
<dbReference type="InterPro" id="IPR022642">
    <property type="entry name" value="CheR_C"/>
</dbReference>
<dbReference type="AlphaFoldDB" id="F8F3T2"/>
<dbReference type="GO" id="GO:0032259">
    <property type="term" value="P:methylation"/>
    <property type="evidence" value="ECO:0007669"/>
    <property type="project" value="UniProtKB-KW"/>
</dbReference>
<keyword evidence="4 7" id="KW-0808">Transferase</keyword>
<evidence type="ECO:0000256" key="4">
    <source>
        <dbReference type="ARBA" id="ARBA00022679"/>
    </source>
</evidence>
<keyword evidence="8" id="KW-1185">Reference proteome</keyword>
<dbReference type="InterPro" id="IPR026024">
    <property type="entry name" value="Chemotaxis_MeTrfase_CheR"/>
</dbReference>
<evidence type="ECO:0000256" key="2">
    <source>
        <dbReference type="ARBA" id="ARBA00012534"/>
    </source>
</evidence>
<dbReference type="eggNOG" id="COG1352">
    <property type="taxonomic scope" value="Bacteria"/>
</dbReference>
<comment type="catalytic activity">
    <reaction evidence="1">
        <text>L-glutamyl-[protein] + S-adenosyl-L-methionine = [protein]-L-glutamate 5-O-methyl ester + S-adenosyl-L-homocysteine</text>
        <dbReference type="Rhea" id="RHEA:24452"/>
        <dbReference type="Rhea" id="RHEA-COMP:10208"/>
        <dbReference type="Rhea" id="RHEA-COMP:10311"/>
        <dbReference type="ChEBI" id="CHEBI:29973"/>
        <dbReference type="ChEBI" id="CHEBI:57856"/>
        <dbReference type="ChEBI" id="CHEBI:59789"/>
        <dbReference type="ChEBI" id="CHEBI:82795"/>
        <dbReference type="EC" id="2.1.1.80"/>
    </reaction>
</comment>
<dbReference type="Gene3D" id="1.10.155.10">
    <property type="entry name" value="Chemotaxis receptor methyltransferase CheR, N-terminal domain"/>
    <property type="match status" value="1"/>
</dbReference>
<evidence type="ECO:0000313" key="7">
    <source>
        <dbReference type="EMBL" id="AEJ20451.1"/>
    </source>
</evidence>
<dbReference type="InterPro" id="IPR029063">
    <property type="entry name" value="SAM-dependent_MTases_sf"/>
</dbReference>
<dbReference type="PANTHER" id="PTHR24422:SF10">
    <property type="entry name" value="CHEMOTAXIS PROTEIN METHYLTRANSFERASE 2"/>
    <property type="match status" value="1"/>
</dbReference>
<organism evidence="7 8">
    <name type="scientific">Gracilinema caldarium (strain ATCC 51460 / DSM 7334 / H1)</name>
    <name type="common">Treponema caldarium</name>
    <dbReference type="NCBI Taxonomy" id="744872"/>
    <lineage>
        <taxon>Bacteria</taxon>
        <taxon>Pseudomonadati</taxon>
        <taxon>Spirochaetota</taxon>
        <taxon>Spirochaetia</taxon>
        <taxon>Spirochaetales</taxon>
        <taxon>Breznakiellaceae</taxon>
        <taxon>Gracilinema</taxon>
    </lineage>
</organism>
<dbReference type="Gene3D" id="3.40.50.150">
    <property type="entry name" value="Vaccinia Virus protein VP39"/>
    <property type="match status" value="1"/>
</dbReference>
<dbReference type="SUPFAM" id="SSF47757">
    <property type="entry name" value="Chemotaxis receptor methyltransferase CheR, N-terminal domain"/>
    <property type="match status" value="1"/>
</dbReference>
<dbReference type="EMBL" id="CP002868">
    <property type="protein sequence ID" value="AEJ20451.1"/>
    <property type="molecule type" value="Genomic_DNA"/>
</dbReference>
<dbReference type="KEGG" id="scd:Spica_2340"/>
<evidence type="ECO:0000313" key="8">
    <source>
        <dbReference type="Proteomes" id="UP000000503"/>
    </source>
</evidence>
<dbReference type="PANTHER" id="PTHR24422">
    <property type="entry name" value="CHEMOTAXIS PROTEIN METHYLTRANSFERASE"/>
    <property type="match status" value="1"/>
</dbReference>
<dbReference type="HOGENOM" id="CLU_025854_0_0_12"/>
<proteinExistence type="predicted"/>
<dbReference type="Pfam" id="PF03705">
    <property type="entry name" value="CheR_N"/>
    <property type="match status" value="1"/>
</dbReference>
<protein>
    <recommendedName>
        <fullName evidence="2">protein-glutamate O-methyltransferase</fullName>
        <ecNumber evidence="2">2.1.1.80</ecNumber>
    </recommendedName>
</protein>
<dbReference type="PRINTS" id="PR00996">
    <property type="entry name" value="CHERMTFRASE"/>
</dbReference>
<evidence type="ECO:0000256" key="3">
    <source>
        <dbReference type="ARBA" id="ARBA00022603"/>
    </source>
</evidence>
<dbReference type="InterPro" id="IPR050903">
    <property type="entry name" value="Bact_Chemotaxis_MeTrfase"/>
</dbReference>
<dbReference type="InterPro" id="IPR022641">
    <property type="entry name" value="CheR_N"/>
</dbReference>
<feature type="domain" description="CheR-type methyltransferase" evidence="6">
    <location>
        <begin position="1"/>
        <end position="274"/>
    </location>
</feature>
<sequence>MAQGPVLSEPLFKEMRDYFFLETGITLNKNKKYLVEYRLQKFIGPDKEFSSYYDFFQALQQDQSGKLKTLFINSLTTNYTFFFREPVHFRFLAYYLKTYGKQQNYIRLWSAACSSGEEAYSMAITCLEEGFKGPERDIRILASDISQKVLSRAQSGVYHYSGFRGELDDAYLRRYFTFHPQEKSFTVKDQVKSLITFREFNLMDPFPFTKQFDVIFLRNVLIYFSAPEKEQILRKIWEVLKEPGYLVLGLSESLVGVHHGFTTLNNSIYRKDRN</sequence>